<comment type="similarity">
    <text evidence="3">Belongs to the WD repeat PROPPIN family.</text>
</comment>
<comment type="caution">
    <text evidence="5">The sequence shown here is derived from an EMBL/GenBank/DDBJ whole genome shotgun (WGS) entry which is preliminary data.</text>
</comment>
<gene>
    <name evidence="5" type="ORF">BCR42DRAFT_447267</name>
</gene>
<dbReference type="InterPro" id="IPR036322">
    <property type="entry name" value="WD40_repeat_dom_sf"/>
</dbReference>
<keyword evidence="6" id="KW-1185">Reference proteome</keyword>
<dbReference type="Proteomes" id="UP000193560">
    <property type="component" value="Unassembled WGS sequence"/>
</dbReference>
<dbReference type="Gene3D" id="2.130.10.10">
    <property type="entry name" value="YVTN repeat-like/Quinoprotein amine dehydrogenase"/>
    <property type="match status" value="1"/>
</dbReference>
<dbReference type="SMART" id="SM00320">
    <property type="entry name" value="WD40"/>
    <property type="match status" value="2"/>
</dbReference>
<dbReference type="AlphaFoldDB" id="A0A1X2IX20"/>
<dbReference type="STRING" id="90262.A0A1X2IX20"/>
<name>A0A1X2IX20_9FUNG</name>
<evidence type="ECO:0000256" key="2">
    <source>
        <dbReference type="ARBA" id="ARBA00022737"/>
    </source>
</evidence>
<dbReference type="InterPro" id="IPR048720">
    <property type="entry name" value="PROPPIN"/>
</dbReference>
<protein>
    <submittedName>
        <fullName evidence="5">WD40-repeat-containing domain protein</fullName>
    </submittedName>
</protein>
<evidence type="ECO:0000313" key="6">
    <source>
        <dbReference type="Proteomes" id="UP000193560"/>
    </source>
</evidence>
<dbReference type="SUPFAM" id="SSF50978">
    <property type="entry name" value="WD40 repeat-like"/>
    <property type="match status" value="1"/>
</dbReference>
<organism evidence="5 6">
    <name type="scientific">Absidia repens</name>
    <dbReference type="NCBI Taxonomy" id="90262"/>
    <lineage>
        <taxon>Eukaryota</taxon>
        <taxon>Fungi</taxon>
        <taxon>Fungi incertae sedis</taxon>
        <taxon>Mucoromycota</taxon>
        <taxon>Mucoromycotina</taxon>
        <taxon>Mucoromycetes</taxon>
        <taxon>Mucorales</taxon>
        <taxon>Cunninghamellaceae</taxon>
        <taxon>Absidia</taxon>
    </lineage>
</organism>
<evidence type="ECO:0000256" key="3">
    <source>
        <dbReference type="ARBA" id="ARBA00025740"/>
    </source>
</evidence>
<keyword evidence="2" id="KW-0677">Repeat</keyword>
<sequence length="436" mass="48329">MNLTRSHSNYNDAPGLLFVGFNQDYGCFAIGLENGFRVFNSVPLIEQARNESDEGGIALIEMLYRTNYLALVGGGRNPRYSPNKVIIYDSIKDQAVLELEYKTEVKNVKLRRERLIVVLSHKVFVYHFSLHPHLLQTFETTDNDKGLASVSGSSDNAMLVIPGRQRGHIQLIDLNTLGYYWSSFSAPDEFGQSKNPSTNHTNPAESSFYLDHVMQPPPTPPSPPSSSSNTTTTPNISIIAAHSGKLSCMALNHDGTKCATASDKGTLIRVFNTATGTLLNELRRGVDRADIFSIAFNHDSTRLCVSSDKGTIHIFNLDPSVTTAMADGHKPRGPTYGQVVVYPTRPPSHYGLTHNGNRGSSLSFMKDLLPKYFSSEWSFAHAKIITESQCLVAFEQKHTILAICADGSCYKFYFDPKKGGECTRESFERFYKSTSL</sequence>
<feature type="compositionally biased region" description="Pro residues" evidence="4">
    <location>
        <begin position="215"/>
        <end position="224"/>
    </location>
</feature>
<dbReference type="EMBL" id="MCGE01000003">
    <property type="protein sequence ID" value="ORZ23606.1"/>
    <property type="molecule type" value="Genomic_DNA"/>
</dbReference>
<keyword evidence="1" id="KW-0853">WD repeat</keyword>
<evidence type="ECO:0000256" key="4">
    <source>
        <dbReference type="SAM" id="MobiDB-lite"/>
    </source>
</evidence>
<dbReference type="InterPro" id="IPR015943">
    <property type="entry name" value="WD40/YVTN_repeat-like_dom_sf"/>
</dbReference>
<evidence type="ECO:0000256" key="1">
    <source>
        <dbReference type="ARBA" id="ARBA00022574"/>
    </source>
</evidence>
<dbReference type="InterPro" id="IPR001680">
    <property type="entry name" value="WD40_rpt"/>
</dbReference>
<reference evidence="5 6" key="1">
    <citation type="submission" date="2016-07" db="EMBL/GenBank/DDBJ databases">
        <title>Pervasive Adenine N6-methylation of Active Genes in Fungi.</title>
        <authorList>
            <consortium name="DOE Joint Genome Institute"/>
            <person name="Mondo S.J."/>
            <person name="Dannebaum R.O."/>
            <person name="Kuo R.C."/>
            <person name="Labutti K."/>
            <person name="Haridas S."/>
            <person name="Kuo A."/>
            <person name="Salamov A."/>
            <person name="Ahrendt S.R."/>
            <person name="Lipzen A."/>
            <person name="Sullivan W."/>
            <person name="Andreopoulos W.B."/>
            <person name="Clum A."/>
            <person name="Lindquist E."/>
            <person name="Daum C."/>
            <person name="Ramamoorthy G.K."/>
            <person name="Gryganskyi A."/>
            <person name="Culley D."/>
            <person name="Magnuson J.K."/>
            <person name="James T.Y."/>
            <person name="O'Malley M.A."/>
            <person name="Stajich J.E."/>
            <person name="Spatafora J.W."/>
            <person name="Visel A."/>
            <person name="Grigoriev I.V."/>
        </authorList>
    </citation>
    <scope>NUCLEOTIDE SEQUENCE [LARGE SCALE GENOMIC DNA]</scope>
    <source>
        <strain evidence="5 6">NRRL 1336</strain>
    </source>
</reference>
<proteinExistence type="inferred from homology"/>
<feature type="region of interest" description="Disordered" evidence="4">
    <location>
        <begin position="210"/>
        <end position="233"/>
    </location>
</feature>
<dbReference type="OrthoDB" id="1667587at2759"/>
<dbReference type="GO" id="GO:0005737">
    <property type="term" value="C:cytoplasm"/>
    <property type="evidence" value="ECO:0007669"/>
    <property type="project" value="UniProtKB-ARBA"/>
</dbReference>
<dbReference type="PANTHER" id="PTHR11227">
    <property type="entry name" value="WD-REPEAT PROTEIN INTERACTING WITH PHOSPHOINOSIDES WIPI -RELATED"/>
    <property type="match status" value="1"/>
</dbReference>
<dbReference type="Pfam" id="PF21032">
    <property type="entry name" value="PROPPIN"/>
    <property type="match status" value="2"/>
</dbReference>
<accession>A0A1X2IX20</accession>
<evidence type="ECO:0000313" key="5">
    <source>
        <dbReference type="EMBL" id="ORZ23606.1"/>
    </source>
</evidence>